<keyword evidence="7" id="KW-0539">Nucleus</keyword>
<evidence type="ECO:0000256" key="7">
    <source>
        <dbReference type="ARBA" id="ARBA00023242"/>
    </source>
</evidence>
<feature type="region of interest" description="Disordered" evidence="8">
    <location>
        <begin position="360"/>
        <end position="385"/>
    </location>
</feature>
<feature type="compositionally biased region" description="Low complexity" evidence="8">
    <location>
        <begin position="132"/>
        <end position="154"/>
    </location>
</feature>
<keyword evidence="2" id="KW-0813">Transport</keyword>
<dbReference type="Gene3D" id="2.30.29.30">
    <property type="entry name" value="Pleckstrin-homology domain (PH domain)/Phosphotyrosine-binding domain (PTB)"/>
    <property type="match status" value="1"/>
</dbReference>
<keyword evidence="11" id="KW-1185">Reference proteome</keyword>
<organism evidence="10 11">
    <name type="scientific">Scleroderma citrinum Foug A</name>
    <dbReference type="NCBI Taxonomy" id="1036808"/>
    <lineage>
        <taxon>Eukaryota</taxon>
        <taxon>Fungi</taxon>
        <taxon>Dikarya</taxon>
        <taxon>Basidiomycota</taxon>
        <taxon>Agaricomycotina</taxon>
        <taxon>Agaricomycetes</taxon>
        <taxon>Agaricomycetidae</taxon>
        <taxon>Boletales</taxon>
        <taxon>Sclerodermatineae</taxon>
        <taxon>Sclerodermataceae</taxon>
        <taxon>Scleroderma</taxon>
    </lineage>
</organism>
<feature type="compositionally biased region" description="Low complexity" evidence="8">
    <location>
        <begin position="360"/>
        <end position="373"/>
    </location>
</feature>
<dbReference type="SMART" id="SM00160">
    <property type="entry name" value="RanBD"/>
    <property type="match status" value="1"/>
</dbReference>
<dbReference type="OrthoDB" id="185618at2759"/>
<evidence type="ECO:0000256" key="3">
    <source>
        <dbReference type="ARBA" id="ARBA00022816"/>
    </source>
</evidence>
<feature type="compositionally biased region" description="Low complexity" evidence="8">
    <location>
        <begin position="334"/>
        <end position="346"/>
    </location>
</feature>
<dbReference type="HOGENOM" id="CLU_027517_0_0_1"/>
<dbReference type="STRING" id="1036808.A0A0C3AXS3"/>
<protein>
    <recommendedName>
        <fullName evidence="9">RanBD1 domain-containing protein</fullName>
    </recommendedName>
</protein>
<feature type="region of interest" description="Disordered" evidence="8">
    <location>
        <begin position="248"/>
        <end position="267"/>
    </location>
</feature>
<feature type="compositionally biased region" description="Basic and acidic residues" evidence="8">
    <location>
        <begin position="9"/>
        <end position="19"/>
    </location>
</feature>
<dbReference type="SUPFAM" id="SSF50729">
    <property type="entry name" value="PH domain-like"/>
    <property type="match status" value="1"/>
</dbReference>
<dbReference type="InterPro" id="IPR000156">
    <property type="entry name" value="Ran_bind_dom"/>
</dbReference>
<dbReference type="CDD" id="cd13170">
    <property type="entry name" value="RanBD_NUP50"/>
    <property type="match status" value="1"/>
</dbReference>
<feature type="region of interest" description="Disordered" evidence="8">
    <location>
        <begin position="1"/>
        <end position="43"/>
    </location>
</feature>
<evidence type="ECO:0000256" key="4">
    <source>
        <dbReference type="ARBA" id="ARBA00022927"/>
    </source>
</evidence>
<feature type="compositionally biased region" description="Pro residues" evidence="8">
    <location>
        <begin position="528"/>
        <end position="539"/>
    </location>
</feature>
<evidence type="ECO:0000259" key="9">
    <source>
        <dbReference type="PROSITE" id="PS50196"/>
    </source>
</evidence>
<feature type="region of interest" description="Disordered" evidence="8">
    <location>
        <begin position="516"/>
        <end position="561"/>
    </location>
</feature>
<evidence type="ECO:0000256" key="6">
    <source>
        <dbReference type="ARBA" id="ARBA00023132"/>
    </source>
</evidence>
<feature type="compositionally biased region" description="Polar residues" evidence="8">
    <location>
        <begin position="294"/>
        <end position="312"/>
    </location>
</feature>
<evidence type="ECO:0000256" key="5">
    <source>
        <dbReference type="ARBA" id="ARBA00023010"/>
    </source>
</evidence>
<dbReference type="GO" id="GO:0005643">
    <property type="term" value="C:nuclear pore"/>
    <property type="evidence" value="ECO:0007669"/>
    <property type="project" value="UniProtKB-SubCell"/>
</dbReference>
<name>A0A0C3AXS3_9AGAM</name>
<feature type="region of interest" description="Disordered" evidence="8">
    <location>
        <begin position="103"/>
        <end position="160"/>
    </location>
</feature>
<reference evidence="10 11" key="1">
    <citation type="submission" date="2014-04" db="EMBL/GenBank/DDBJ databases">
        <authorList>
            <consortium name="DOE Joint Genome Institute"/>
            <person name="Kuo A."/>
            <person name="Kohler A."/>
            <person name="Nagy L.G."/>
            <person name="Floudas D."/>
            <person name="Copeland A."/>
            <person name="Barry K.W."/>
            <person name="Cichocki N."/>
            <person name="Veneault-Fourrey C."/>
            <person name="LaButti K."/>
            <person name="Lindquist E.A."/>
            <person name="Lipzen A."/>
            <person name="Lundell T."/>
            <person name="Morin E."/>
            <person name="Murat C."/>
            <person name="Sun H."/>
            <person name="Tunlid A."/>
            <person name="Henrissat B."/>
            <person name="Grigoriev I.V."/>
            <person name="Hibbett D.S."/>
            <person name="Martin F."/>
            <person name="Nordberg H.P."/>
            <person name="Cantor M.N."/>
            <person name="Hua S.X."/>
        </authorList>
    </citation>
    <scope>NUCLEOTIDE SEQUENCE [LARGE SCALE GENOMIC DNA]</scope>
    <source>
        <strain evidence="10 11">Foug A</strain>
    </source>
</reference>
<dbReference type="Pfam" id="PF08911">
    <property type="entry name" value="NUP50"/>
    <property type="match status" value="1"/>
</dbReference>
<reference evidence="11" key="2">
    <citation type="submission" date="2015-01" db="EMBL/GenBank/DDBJ databases">
        <title>Evolutionary Origins and Diversification of the Mycorrhizal Mutualists.</title>
        <authorList>
            <consortium name="DOE Joint Genome Institute"/>
            <consortium name="Mycorrhizal Genomics Consortium"/>
            <person name="Kohler A."/>
            <person name="Kuo A."/>
            <person name="Nagy L.G."/>
            <person name="Floudas D."/>
            <person name="Copeland A."/>
            <person name="Barry K.W."/>
            <person name="Cichocki N."/>
            <person name="Veneault-Fourrey C."/>
            <person name="LaButti K."/>
            <person name="Lindquist E.A."/>
            <person name="Lipzen A."/>
            <person name="Lundell T."/>
            <person name="Morin E."/>
            <person name="Murat C."/>
            <person name="Riley R."/>
            <person name="Ohm R."/>
            <person name="Sun H."/>
            <person name="Tunlid A."/>
            <person name="Henrissat B."/>
            <person name="Grigoriev I.V."/>
            <person name="Hibbett D.S."/>
            <person name="Martin F."/>
        </authorList>
    </citation>
    <scope>NUCLEOTIDE SEQUENCE [LARGE SCALE GENOMIC DNA]</scope>
    <source>
        <strain evidence="11">Foug A</strain>
    </source>
</reference>
<feature type="domain" description="RanBD1" evidence="9">
    <location>
        <begin position="563"/>
        <end position="694"/>
    </location>
</feature>
<evidence type="ECO:0000256" key="1">
    <source>
        <dbReference type="ARBA" id="ARBA00004567"/>
    </source>
</evidence>
<dbReference type="InParanoid" id="A0A0C3AXS3"/>
<feature type="region of interest" description="Disordered" evidence="8">
    <location>
        <begin position="567"/>
        <end position="586"/>
    </location>
</feature>
<dbReference type="Pfam" id="PF00638">
    <property type="entry name" value="Ran_BP1"/>
    <property type="match status" value="1"/>
</dbReference>
<dbReference type="PANTHER" id="PTHR38697:SF1">
    <property type="entry name" value="NUCLEAR PORE COMPLEX PROTEIN SIMILAR TO S. CEREVISIAE NUP2 (EUROFUNG)"/>
    <property type="match status" value="1"/>
</dbReference>
<keyword evidence="3" id="KW-0509">mRNA transport</keyword>
<dbReference type="InterPro" id="IPR015007">
    <property type="entry name" value="NUP2/50/61"/>
</dbReference>
<dbReference type="GO" id="GO:0015031">
    <property type="term" value="P:protein transport"/>
    <property type="evidence" value="ECO:0007669"/>
    <property type="project" value="UniProtKB-KW"/>
</dbReference>
<feature type="compositionally biased region" description="Low complexity" evidence="8">
    <location>
        <begin position="313"/>
        <end position="327"/>
    </location>
</feature>
<dbReference type="AlphaFoldDB" id="A0A0C3AXS3"/>
<gene>
    <name evidence="10" type="ORF">SCLCIDRAFT_19562</name>
</gene>
<feature type="compositionally biased region" description="Polar residues" evidence="8">
    <location>
        <begin position="103"/>
        <end position="117"/>
    </location>
</feature>
<dbReference type="InterPro" id="IPR053074">
    <property type="entry name" value="NPC_Nucleoporin"/>
</dbReference>
<keyword evidence="5" id="KW-0811">Translocation</keyword>
<dbReference type="PROSITE" id="PS50196">
    <property type="entry name" value="RANBD1"/>
    <property type="match status" value="1"/>
</dbReference>
<accession>A0A0C3AXS3</accession>
<evidence type="ECO:0000256" key="8">
    <source>
        <dbReference type="SAM" id="MobiDB-lite"/>
    </source>
</evidence>
<dbReference type="EMBL" id="KN822006">
    <property type="protein sequence ID" value="KIM69782.1"/>
    <property type="molecule type" value="Genomic_DNA"/>
</dbReference>
<keyword evidence="6" id="KW-0906">Nuclear pore complex</keyword>
<feature type="compositionally biased region" description="Acidic residues" evidence="8">
    <location>
        <begin position="575"/>
        <end position="584"/>
    </location>
</feature>
<feature type="region of interest" description="Disordered" evidence="8">
    <location>
        <begin position="292"/>
        <end position="346"/>
    </location>
</feature>
<feature type="region of interest" description="Disordered" evidence="8">
    <location>
        <begin position="444"/>
        <end position="466"/>
    </location>
</feature>
<sequence length="697" mass="72271">MKRAAENQLTKDDYDHYGDGDDDVQEVNQPGEGFQRPDESVLSKRQIRALPKRALGGSAAKAASFNGFAPTSTLASSTEKDTLGPPKFAGFAGFGAGSSATSNPFTFSVQPPTTSADPTFISGPASSDTGFKPQSISKPIQPSSSFDRTSSTSDATKPTGRDGIDAAALKYYKSLRGLNVSFLSAISKAVEQDPFIDVVGILESYKNLRMSVQSEFDNASNLGSAPSSTSGSSSIFGSTATTDKVASTPQFAMPKPPTTFSAFSTTPSTSIKPSSASDSAFTFGATPSVKPSGFSLQSSSSTPAPFSLPKTNEPSSSSVLVSEPPKSAFSFGGSRSVDTTSPTTSPFSFIETTSAKSWSESSVNTSETVSSTTGPSSLPALGPSTFGSNSSAPNFFTSLKTSNSSTDTPVNTATAFGTSSSVFGGSGDTGKLSLFAPATSNAVTTGDTLDSGNEPARSLGTNLFGGDKSGISGGSTFLAERPLSLLGAGSQKPAAFSFGKPAGSIGNPVGFVFGAPKASDSSSAGVSKPPPPGDAPSPQPTEKSGESTPQPENIDDSATTEEEAAKLLPTGNHDEEGEGEEEEETMHAVRCKVFKFTKTGDNQEWKDLGIGMFRLKKHKETNVRRVLMRNSNTGRILINFRLYAGLKLSLAKTALTFVGHDNGAPASYRIRVKTEEQASQLKTAMEGEIEAIQPSSL</sequence>
<evidence type="ECO:0000256" key="2">
    <source>
        <dbReference type="ARBA" id="ARBA00022448"/>
    </source>
</evidence>
<dbReference type="Proteomes" id="UP000053989">
    <property type="component" value="Unassembled WGS sequence"/>
</dbReference>
<keyword evidence="4" id="KW-0653">Protein transport</keyword>
<feature type="compositionally biased region" description="Low complexity" evidence="8">
    <location>
        <begin position="258"/>
        <end position="267"/>
    </location>
</feature>
<evidence type="ECO:0000313" key="10">
    <source>
        <dbReference type="EMBL" id="KIM69782.1"/>
    </source>
</evidence>
<dbReference type="InterPro" id="IPR011993">
    <property type="entry name" value="PH-like_dom_sf"/>
</dbReference>
<proteinExistence type="predicted"/>
<dbReference type="GO" id="GO:0051028">
    <property type="term" value="P:mRNA transport"/>
    <property type="evidence" value="ECO:0007669"/>
    <property type="project" value="UniProtKB-KW"/>
</dbReference>
<evidence type="ECO:0000313" key="11">
    <source>
        <dbReference type="Proteomes" id="UP000053989"/>
    </source>
</evidence>
<dbReference type="PANTHER" id="PTHR38697">
    <property type="entry name" value="NUCLEAR PORE COMPLEX PROTEIN SIMILAR TO S. CEREVISIAE NUP2 (EUROFUNG)"/>
    <property type="match status" value="1"/>
</dbReference>
<comment type="subcellular location">
    <subcellularLocation>
        <location evidence="1">Nucleus</location>
        <location evidence="1">Nuclear pore complex</location>
    </subcellularLocation>
</comment>
<feature type="region of interest" description="Disordered" evidence="8">
    <location>
        <begin position="219"/>
        <end position="239"/>
    </location>
</feature>